<gene>
    <name evidence="1" type="ORF">ANCCAN_09257</name>
</gene>
<reference evidence="1 2" key="1">
    <citation type="submission" date="2014-10" db="EMBL/GenBank/DDBJ databases">
        <title>Draft genome of the hookworm Ancylostoma caninum.</title>
        <authorList>
            <person name="Mitreva M."/>
        </authorList>
    </citation>
    <scope>NUCLEOTIDE SEQUENCE [LARGE SCALE GENOMIC DNA]</scope>
    <source>
        <strain evidence="1 2">Baltimore</strain>
    </source>
</reference>
<dbReference type="EMBL" id="JOJR01000121">
    <property type="protein sequence ID" value="RCN44742.1"/>
    <property type="molecule type" value="Genomic_DNA"/>
</dbReference>
<proteinExistence type="predicted"/>
<dbReference type="OrthoDB" id="5841676at2759"/>
<dbReference type="AlphaFoldDB" id="A0A368GK42"/>
<organism evidence="1 2">
    <name type="scientific">Ancylostoma caninum</name>
    <name type="common">Dog hookworm</name>
    <dbReference type="NCBI Taxonomy" id="29170"/>
    <lineage>
        <taxon>Eukaryota</taxon>
        <taxon>Metazoa</taxon>
        <taxon>Ecdysozoa</taxon>
        <taxon>Nematoda</taxon>
        <taxon>Chromadorea</taxon>
        <taxon>Rhabditida</taxon>
        <taxon>Rhabditina</taxon>
        <taxon>Rhabditomorpha</taxon>
        <taxon>Strongyloidea</taxon>
        <taxon>Ancylostomatidae</taxon>
        <taxon>Ancylostomatinae</taxon>
        <taxon>Ancylostoma</taxon>
    </lineage>
</organism>
<protein>
    <submittedName>
        <fullName evidence="1">Uncharacterized protein</fullName>
    </submittedName>
</protein>
<name>A0A368GK42_ANCCA</name>
<evidence type="ECO:0000313" key="1">
    <source>
        <dbReference type="EMBL" id="RCN44742.1"/>
    </source>
</evidence>
<sequence length="77" mass="8569">MKGKDHSLFKWKYGEGPITMDSISREYRTGDTTVGTVEVAKTIAGASTMNTADTMDVERRYKRKGAKADAEEGMEFN</sequence>
<comment type="caution">
    <text evidence="1">The sequence shown here is derived from an EMBL/GenBank/DDBJ whole genome shotgun (WGS) entry which is preliminary data.</text>
</comment>
<evidence type="ECO:0000313" key="2">
    <source>
        <dbReference type="Proteomes" id="UP000252519"/>
    </source>
</evidence>
<dbReference type="Proteomes" id="UP000252519">
    <property type="component" value="Unassembled WGS sequence"/>
</dbReference>
<accession>A0A368GK42</accession>
<keyword evidence="2" id="KW-1185">Reference proteome</keyword>